<dbReference type="InterPro" id="IPR052555">
    <property type="entry name" value="dCTP_Pyrophosphatase"/>
</dbReference>
<dbReference type="HOGENOM" id="CLU_110454_2_1_0"/>
<dbReference type="GO" id="GO:0009143">
    <property type="term" value="P:nucleoside triphosphate catabolic process"/>
    <property type="evidence" value="ECO:0007669"/>
    <property type="project" value="InterPro"/>
</dbReference>
<proteinExistence type="predicted"/>
<evidence type="ECO:0000313" key="1">
    <source>
        <dbReference type="EMBL" id="CBK42311.1"/>
    </source>
</evidence>
<gene>
    <name evidence="1" type="ORF">NIDE2605</name>
</gene>
<dbReference type="KEGG" id="nde:NIDE2605"/>
<dbReference type="Gene3D" id="1.10.287.1080">
    <property type="entry name" value="MazG-like"/>
    <property type="match status" value="1"/>
</dbReference>
<dbReference type="PANTHER" id="PTHR46523">
    <property type="entry name" value="DCTP PYROPHOSPHATASE 1"/>
    <property type="match status" value="1"/>
</dbReference>
<keyword evidence="2" id="KW-1185">Reference proteome</keyword>
<evidence type="ECO:0000313" key="2">
    <source>
        <dbReference type="Proteomes" id="UP000001660"/>
    </source>
</evidence>
<reference evidence="1 2" key="1">
    <citation type="journal article" date="2010" name="Proc. Natl. Acad. Sci. U.S.A.">
        <title>A Nitrospira metagenome illuminates the physiology and evolution of globally important nitrite-oxidizing bacteria.</title>
        <authorList>
            <person name="Lucker S."/>
            <person name="Wagner M."/>
            <person name="Maixner F."/>
            <person name="Pelletier E."/>
            <person name="Koch H."/>
            <person name="Vacherie B."/>
            <person name="Rattei T."/>
            <person name="Sinninghe Damste J."/>
            <person name="Spieck E."/>
            <person name="Le Paslier D."/>
            <person name="Daims H."/>
        </authorList>
    </citation>
    <scope>NUCLEOTIDE SEQUENCE [LARGE SCALE GENOMIC DNA]</scope>
</reference>
<dbReference type="Proteomes" id="UP000001660">
    <property type="component" value="Chromosome"/>
</dbReference>
<protein>
    <recommendedName>
        <fullName evidence="3">Nucleotide pyrophosphohydrolase</fullName>
    </recommendedName>
</protein>
<evidence type="ECO:0008006" key="3">
    <source>
        <dbReference type="Google" id="ProtNLM"/>
    </source>
</evidence>
<dbReference type="PANTHER" id="PTHR46523:SF1">
    <property type="entry name" value="DCTP PYROPHOSPHATASE 1"/>
    <property type="match status" value="1"/>
</dbReference>
<dbReference type="InterPro" id="IPR025984">
    <property type="entry name" value="DCTPP"/>
</dbReference>
<dbReference type="STRING" id="330214.NIDE2605"/>
<dbReference type="CDD" id="cd11537">
    <property type="entry name" value="NTP-PPase_RS21-C6_like"/>
    <property type="match status" value="1"/>
</dbReference>
<dbReference type="GO" id="GO:0047429">
    <property type="term" value="F:nucleoside triphosphate diphosphatase activity"/>
    <property type="evidence" value="ECO:0007669"/>
    <property type="project" value="InterPro"/>
</dbReference>
<sequence>MLNDRVLAAVLEFRRKRNWEQFHKPKELAAAITVEASELLEIFQWKSHDEVARLLESQARGRVEDEIADVVILLSYLCHDLGLDVNAAVLAKLKKNEAKYPVEKSYGNARKYDE</sequence>
<dbReference type="OrthoDB" id="9791898at2"/>
<dbReference type="EMBL" id="FP929003">
    <property type="protein sequence ID" value="CBK42311.1"/>
    <property type="molecule type" value="Genomic_DNA"/>
</dbReference>
<organism evidence="1 2">
    <name type="scientific">Nitrospira defluvii</name>
    <dbReference type="NCBI Taxonomy" id="330214"/>
    <lineage>
        <taxon>Bacteria</taxon>
        <taxon>Pseudomonadati</taxon>
        <taxon>Nitrospirota</taxon>
        <taxon>Nitrospiria</taxon>
        <taxon>Nitrospirales</taxon>
        <taxon>Nitrospiraceae</taxon>
        <taxon>Nitrospira</taxon>
    </lineage>
</organism>
<name>D8PGC4_9BACT</name>
<accession>D8PGC4</accession>
<dbReference type="Pfam" id="PF12643">
    <property type="entry name" value="MazG-like"/>
    <property type="match status" value="1"/>
</dbReference>
<dbReference type="PIRSF" id="PIRSF029826">
    <property type="entry name" value="UCP029826_pph"/>
    <property type="match status" value="1"/>
</dbReference>
<dbReference type="AlphaFoldDB" id="D8PGC4"/>
<dbReference type="SUPFAM" id="SSF101386">
    <property type="entry name" value="all-alpha NTP pyrophosphatases"/>
    <property type="match status" value="1"/>
</dbReference>
<dbReference type="eggNOG" id="COG1694">
    <property type="taxonomic scope" value="Bacteria"/>
</dbReference>